<proteinExistence type="predicted"/>
<gene>
    <name evidence="2" type="ORF">PLEPLA_LOCUS26417</name>
</gene>
<evidence type="ECO:0000256" key="1">
    <source>
        <dbReference type="SAM" id="MobiDB-lite"/>
    </source>
</evidence>
<feature type="compositionally biased region" description="Basic and acidic residues" evidence="1">
    <location>
        <begin position="108"/>
        <end position="119"/>
    </location>
</feature>
<reference evidence="2" key="1">
    <citation type="submission" date="2020-03" db="EMBL/GenBank/DDBJ databases">
        <authorList>
            <person name="Weist P."/>
        </authorList>
    </citation>
    <scope>NUCLEOTIDE SEQUENCE</scope>
</reference>
<feature type="region of interest" description="Disordered" evidence="1">
    <location>
        <begin position="82"/>
        <end position="126"/>
    </location>
</feature>
<name>A0A9N7UY20_PLEPL</name>
<evidence type="ECO:0000313" key="2">
    <source>
        <dbReference type="EMBL" id="CAB1438501.1"/>
    </source>
</evidence>
<dbReference type="Proteomes" id="UP001153269">
    <property type="component" value="Unassembled WGS sequence"/>
</dbReference>
<sequence>MYGCAILDELDYLIWFAVNKSFFRRNRGSQPAGNSTHRPRGSAPTHSLRAGVGNLRLQIRLRLFSPSAVAPCLVHASGHWNSGSDKEPLSIADTHTGPGAPPPAPAHSLRDTERSELVHVKQPLSD</sequence>
<feature type="region of interest" description="Disordered" evidence="1">
    <location>
        <begin position="27"/>
        <end position="49"/>
    </location>
</feature>
<accession>A0A9N7UY20</accession>
<dbReference type="EMBL" id="CADEAL010002169">
    <property type="protein sequence ID" value="CAB1438501.1"/>
    <property type="molecule type" value="Genomic_DNA"/>
</dbReference>
<protein>
    <submittedName>
        <fullName evidence="2">Uncharacterized protein</fullName>
    </submittedName>
</protein>
<organism evidence="2 3">
    <name type="scientific">Pleuronectes platessa</name>
    <name type="common">European plaice</name>
    <dbReference type="NCBI Taxonomy" id="8262"/>
    <lineage>
        <taxon>Eukaryota</taxon>
        <taxon>Metazoa</taxon>
        <taxon>Chordata</taxon>
        <taxon>Craniata</taxon>
        <taxon>Vertebrata</taxon>
        <taxon>Euteleostomi</taxon>
        <taxon>Actinopterygii</taxon>
        <taxon>Neopterygii</taxon>
        <taxon>Teleostei</taxon>
        <taxon>Neoteleostei</taxon>
        <taxon>Acanthomorphata</taxon>
        <taxon>Carangaria</taxon>
        <taxon>Pleuronectiformes</taxon>
        <taxon>Pleuronectoidei</taxon>
        <taxon>Pleuronectidae</taxon>
        <taxon>Pleuronectes</taxon>
    </lineage>
</organism>
<comment type="caution">
    <text evidence="2">The sequence shown here is derived from an EMBL/GenBank/DDBJ whole genome shotgun (WGS) entry which is preliminary data.</text>
</comment>
<keyword evidence="3" id="KW-1185">Reference proteome</keyword>
<evidence type="ECO:0000313" key="3">
    <source>
        <dbReference type="Proteomes" id="UP001153269"/>
    </source>
</evidence>
<dbReference type="AlphaFoldDB" id="A0A9N7UY20"/>